<dbReference type="RefSeq" id="WP_211910352.1">
    <property type="nucleotide sequence ID" value="NZ_CP036498.1"/>
</dbReference>
<sequence length="127" mass="13860">MKTLSISLALVAMVTPALAAPDARFLRALDKLDPKTRLEQICDLEAMKKMNQGGTRADRAKSDVISPPKHLGNTLVAKGGAYRAGGKWYQLSLTCKATPDHKTVLDFSYKTGAEIPQAKWAAYGLWK</sequence>
<keyword evidence="3" id="KW-1185">Reference proteome</keyword>
<reference evidence="2 3" key="1">
    <citation type="submission" date="2019-02" db="EMBL/GenBank/DDBJ databases">
        <title>Emended description of the genus Rhodopseudomonas and description of Rhodopseudomonas albus sp. nov., a non-phototrophic, heavy-metal-tolerant bacterium isolated from garden soil.</title>
        <authorList>
            <person name="Bao Z."/>
            <person name="Cao W.W."/>
            <person name="Sato Y."/>
            <person name="Nishizawa T."/>
            <person name="Zhao J."/>
            <person name="Guo Y."/>
            <person name="Ohta H."/>
        </authorList>
    </citation>
    <scope>NUCLEOTIDE SEQUENCE [LARGE SCALE GENOMIC DNA]</scope>
    <source>
        <strain evidence="2 3">SK50-23</strain>
    </source>
</reference>
<evidence type="ECO:0000256" key="1">
    <source>
        <dbReference type="SAM" id="SignalP"/>
    </source>
</evidence>
<dbReference type="Proteomes" id="UP000682843">
    <property type="component" value="Chromosome"/>
</dbReference>
<feature type="signal peptide" evidence="1">
    <location>
        <begin position="1"/>
        <end position="19"/>
    </location>
</feature>
<dbReference type="InterPro" id="IPR009273">
    <property type="entry name" value="DUF930"/>
</dbReference>
<dbReference type="EMBL" id="CP036498">
    <property type="protein sequence ID" value="QUS41712.1"/>
    <property type="molecule type" value="Genomic_DNA"/>
</dbReference>
<dbReference type="Pfam" id="PF06059">
    <property type="entry name" value="DUF930"/>
    <property type="match status" value="1"/>
</dbReference>
<gene>
    <name evidence="2" type="ORF">RPMA_24805</name>
</gene>
<keyword evidence="1" id="KW-0732">Signal</keyword>
<protein>
    <submittedName>
        <fullName evidence="2">DUF930 domain-containing protein</fullName>
    </submittedName>
</protein>
<evidence type="ECO:0000313" key="3">
    <source>
        <dbReference type="Proteomes" id="UP000682843"/>
    </source>
</evidence>
<feature type="chain" id="PRO_5047270675" evidence="1">
    <location>
        <begin position="20"/>
        <end position="127"/>
    </location>
</feature>
<name>A0ABX8ADE5_9BRAD</name>
<proteinExistence type="predicted"/>
<organism evidence="2 3">
    <name type="scientific">Tardiphaga alba</name>
    <dbReference type="NCBI Taxonomy" id="340268"/>
    <lineage>
        <taxon>Bacteria</taxon>
        <taxon>Pseudomonadati</taxon>
        <taxon>Pseudomonadota</taxon>
        <taxon>Alphaproteobacteria</taxon>
        <taxon>Hyphomicrobiales</taxon>
        <taxon>Nitrobacteraceae</taxon>
        <taxon>Tardiphaga</taxon>
    </lineage>
</organism>
<accession>A0ABX8ADE5</accession>
<evidence type="ECO:0000313" key="2">
    <source>
        <dbReference type="EMBL" id="QUS41712.1"/>
    </source>
</evidence>